<evidence type="ECO:0000313" key="1">
    <source>
        <dbReference type="EMBL" id="EMZ32471.1"/>
    </source>
</evidence>
<sequence length="57" mass="6444">MTTPLFLLRCVQLGISIRDLDLLTIGMVNDMYVESGNDQDADKNYSVLATQADFDRF</sequence>
<dbReference type="PATRIC" id="fig|1235802.3.peg.1620"/>
<name>N2AWJ5_9FIRM</name>
<protein>
    <submittedName>
        <fullName evidence="1">Uncharacterized protein</fullName>
    </submittedName>
</protein>
<gene>
    <name evidence="1" type="ORF">C823_01527</name>
</gene>
<organism evidence="1 2">
    <name type="scientific">Eubacterium plexicaudatum ASF492</name>
    <dbReference type="NCBI Taxonomy" id="1235802"/>
    <lineage>
        <taxon>Bacteria</taxon>
        <taxon>Bacillati</taxon>
        <taxon>Bacillota</taxon>
        <taxon>Clostridia</taxon>
        <taxon>Eubacteriales</taxon>
        <taxon>Eubacteriaceae</taxon>
        <taxon>Eubacterium</taxon>
    </lineage>
</organism>
<dbReference type="EMBL" id="AQFT01000042">
    <property type="protein sequence ID" value="EMZ32471.1"/>
    <property type="molecule type" value="Genomic_DNA"/>
</dbReference>
<dbReference type="Proteomes" id="UP000012589">
    <property type="component" value="Unassembled WGS sequence"/>
</dbReference>
<dbReference type="eggNOG" id="ENOG5032Y2N">
    <property type="taxonomic scope" value="Bacteria"/>
</dbReference>
<comment type="caution">
    <text evidence="1">The sequence shown here is derived from an EMBL/GenBank/DDBJ whole genome shotgun (WGS) entry which is preliminary data.</text>
</comment>
<accession>N2AWJ5</accession>
<dbReference type="STRING" id="1235802.C823_01527"/>
<reference evidence="1 2" key="1">
    <citation type="journal article" date="2014" name="Genome Announc.">
        <title>Draft genome sequences of the altered schaedler flora, a defined bacterial community from gnotobiotic mice.</title>
        <authorList>
            <person name="Wannemuehler M.J."/>
            <person name="Overstreet A.M."/>
            <person name="Ward D.V."/>
            <person name="Phillips G.J."/>
        </authorList>
    </citation>
    <scope>NUCLEOTIDE SEQUENCE [LARGE SCALE GENOMIC DNA]</scope>
    <source>
        <strain evidence="1 2">ASF492</strain>
    </source>
</reference>
<dbReference type="AlphaFoldDB" id="N2AWJ5"/>
<keyword evidence="2" id="KW-1185">Reference proteome</keyword>
<proteinExistence type="predicted"/>
<evidence type="ECO:0000313" key="2">
    <source>
        <dbReference type="Proteomes" id="UP000012589"/>
    </source>
</evidence>
<dbReference type="HOGENOM" id="CLU_213250_0_0_9"/>